<evidence type="ECO:0000313" key="2">
    <source>
        <dbReference type="EMBL" id="GGB00679.1"/>
    </source>
</evidence>
<protein>
    <submittedName>
        <fullName evidence="2">Uncharacterized protein</fullName>
    </submittedName>
</protein>
<gene>
    <name evidence="2" type="ORF">GCM10011496_22080</name>
</gene>
<accession>A0A916WHL7</accession>
<keyword evidence="3" id="KW-1185">Reference proteome</keyword>
<dbReference type="AlphaFoldDB" id="A0A916WHL7"/>
<dbReference type="Gene3D" id="1.10.274.110">
    <property type="match status" value="1"/>
</dbReference>
<proteinExistence type="predicted"/>
<dbReference type="Proteomes" id="UP000620596">
    <property type="component" value="Unassembled WGS sequence"/>
</dbReference>
<comment type="caution">
    <text evidence="2">The sequence shown here is derived from an EMBL/GenBank/DDBJ whole genome shotgun (WGS) entry which is preliminary data.</text>
</comment>
<reference evidence="2" key="1">
    <citation type="journal article" date="2014" name="Int. J. Syst. Evol. Microbiol.">
        <title>Complete genome sequence of Corynebacterium casei LMG S-19264T (=DSM 44701T), isolated from a smear-ripened cheese.</title>
        <authorList>
            <consortium name="US DOE Joint Genome Institute (JGI-PGF)"/>
            <person name="Walter F."/>
            <person name="Albersmeier A."/>
            <person name="Kalinowski J."/>
            <person name="Ruckert C."/>
        </authorList>
    </citation>
    <scope>NUCLEOTIDE SEQUENCE</scope>
    <source>
        <strain evidence="2">CGMCC 1.15322</strain>
    </source>
</reference>
<name>A0A916WHL7_9BURK</name>
<dbReference type="EMBL" id="BMIG01000007">
    <property type="protein sequence ID" value="GGB00679.1"/>
    <property type="molecule type" value="Genomic_DNA"/>
</dbReference>
<reference evidence="2" key="2">
    <citation type="submission" date="2020-09" db="EMBL/GenBank/DDBJ databases">
        <authorList>
            <person name="Sun Q."/>
            <person name="Zhou Y."/>
        </authorList>
    </citation>
    <scope>NUCLEOTIDE SEQUENCE</scope>
    <source>
        <strain evidence="2">CGMCC 1.15322</strain>
    </source>
</reference>
<feature type="region of interest" description="Disordered" evidence="1">
    <location>
        <begin position="14"/>
        <end position="42"/>
    </location>
</feature>
<evidence type="ECO:0000256" key="1">
    <source>
        <dbReference type="SAM" id="MobiDB-lite"/>
    </source>
</evidence>
<evidence type="ECO:0000313" key="3">
    <source>
        <dbReference type="Proteomes" id="UP000620596"/>
    </source>
</evidence>
<sequence length="70" mass="7774">MRLIQATLREHVMSDATMGSKRTPCPDCHGTGELRIDSENTNEDLEVEKQTVIADCPRCMGLAFFPPDPP</sequence>
<organism evidence="2 3">
    <name type="scientific">Polaromonas eurypsychrophila</name>
    <dbReference type="NCBI Taxonomy" id="1614635"/>
    <lineage>
        <taxon>Bacteria</taxon>
        <taxon>Pseudomonadati</taxon>
        <taxon>Pseudomonadota</taxon>
        <taxon>Betaproteobacteria</taxon>
        <taxon>Burkholderiales</taxon>
        <taxon>Comamonadaceae</taxon>
        <taxon>Polaromonas</taxon>
    </lineage>
</organism>
<dbReference type="InterPro" id="IPR038500">
    <property type="entry name" value="Antitermination_sf"/>
</dbReference>